<comment type="caution">
    <text evidence="1">The sequence shown here is derived from an EMBL/GenBank/DDBJ whole genome shotgun (WGS) entry which is preliminary data.</text>
</comment>
<sequence>MMIKNNVIDFPEQVSKDVIRENELDLITEIRGLLSEFQNDYPLLIKRAILTRVDLLTKQLVSLN</sequence>
<dbReference type="Proteomes" id="UP001168694">
    <property type="component" value="Unassembled WGS sequence"/>
</dbReference>
<keyword evidence="2" id="KW-1185">Reference proteome</keyword>
<protein>
    <submittedName>
        <fullName evidence="1">Uncharacterized protein</fullName>
    </submittedName>
</protein>
<accession>A0ABT8ECG7</accession>
<dbReference type="RefSeq" id="WP_290401687.1">
    <property type="nucleotide sequence ID" value="NZ_JAUHLN010000006.1"/>
</dbReference>
<evidence type="ECO:0000313" key="1">
    <source>
        <dbReference type="EMBL" id="MDN4075576.1"/>
    </source>
</evidence>
<gene>
    <name evidence="1" type="ORF">QYF49_21690</name>
</gene>
<proteinExistence type="predicted"/>
<organism evidence="1 2">
    <name type="scientific">Fictibacillus terranigra</name>
    <dbReference type="NCBI Taxonomy" id="3058424"/>
    <lineage>
        <taxon>Bacteria</taxon>
        <taxon>Bacillati</taxon>
        <taxon>Bacillota</taxon>
        <taxon>Bacilli</taxon>
        <taxon>Bacillales</taxon>
        <taxon>Fictibacillaceae</taxon>
        <taxon>Fictibacillus</taxon>
    </lineage>
</organism>
<name>A0ABT8ECG7_9BACL</name>
<dbReference type="EMBL" id="JAUHLN010000006">
    <property type="protein sequence ID" value="MDN4075576.1"/>
    <property type="molecule type" value="Genomic_DNA"/>
</dbReference>
<reference evidence="1" key="1">
    <citation type="submission" date="2023-06" db="EMBL/GenBank/DDBJ databases">
        <title>Draft Genome Sequences of Representative Paenibacillus Polymyxa, Bacillus cereus, Fictibacillus sp., and Brevibacillus agri Strains Isolated from Amazonian Dark Earth.</title>
        <authorList>
            <person name="Pellegrinetti T.A."/>
            <person name="Cunha I.C.M."/>
            <person name="Chaves M.G."/>
            <person name="Freitas A.S."/>
            <person name="Silva A.V.R."/>
            <person name="Tsai S.M."/>
            <person name="Mendes L.W."/>
        </authorList>
    </citation>
    <scope>NUCLEOTIDE SEQUENCE</scope>
    <source>
        <strain evidence="1">CENA-BCM004</strain>
    </source>
</reference>
<evidence type="ECO:0000313" key="2">
    <source>
        <dbReference type="Proteomes" id="UP001168694"/>
    </source>
</evidence>